<name>A0ABW2UDM9_9RHOB</name>
<comment type="caution">
    <text evidence="3">The sequence shown here is derived from an EMBL/GenBank/DDBJ whole genome shotgun (WGS) entry which is preliminary data.</text>
</comment>
<accession>A0ABW2UDM9</accession>
<organism evidence="3 4">
    <name type="scientific">Plastorhodobacter daqingensis</name>
    <dbReference type="NCBI Taxonomy" id="1387281"/>
    <lineage>
        <taxon>Bacteria</taxon>
        <taxon>Pseudomonadati</taxon>
        <taxon>Pseudomonadota</taxon>
        <taxon>Alphaproteobacteria</taxon>
        <taxon>Rhodobacterales</taxon>
        <taxon>Paracoccaceae</taxon>
        <taxon>Plastorhodobacter</taxon>
    </lineage>
</organism>
<dbReference type="InterPro" id="IPR058787">
    <property type="entry name" value="ApnL_M"/>
</dbReference>
<dbReference type="InterPro" id="IPR058788">
    <property type="entry name" value="ApnL_N"/>
</dbReference>
<evidence type="ECO:0000313" key="3">
    <source>
        <dbReference type="EMBL" id="MFC7702792.1"/>
    </source>
</evidence>
<evidence type="ECO:0000313" key="4">
    <source>
        <dbReference type="Proteomes" id="UP001596516"/>
    </source>
</evidence>
<proteinExistence type="predicted"/>
<dbReference type="EMBL" id="JBHTFQ010000001">
    <property type="protein sequence ID" value="MFC7702792.1"/>
    <property type="molecule type" value="Genomic_DNA"/>
</dbReference>
<reference evidence="4" key="1">
    <citation type="journal article" date="2019" name="Int. J. Syst. Evol. Microbiol.">
        <title>The Global Catalogue of Microorganisms (GCM) 10K type strain sequencing project: providing services to taxonomists for standard genome sequencing and annotation.</title>
        <authorList>
            <consortium name="The Broad Institute Genomics Platform"/>
            <consortium name="The Broad Institute Genome Sequencing Center for Infectious Disease"/>
            <person name="Wu L."/>
            <person name="Ma J."/>
        </authorList>
    </citation>
    <scope>NUCLEOTIDE SEQUENCE [LARGE SCALE GENOMIC DNA]</scope>
    <source>
        <strain evidence="4">CGMCC 1.12750</strain>
    </source>
</reference>
<dbReference type="Pfam" id="PF25838">
    <property type="entry name" value="Apionate_lact_M"/>
    <property type="match status" value="1"/>
</dbReference>
<evidence type="ECO:0000259" key="1">
    <source>
        <dbReference type="Pfam" id="PF25837"/>
    </source>
</evidence>
<feature type="domain" description="D-apionate lactonase N-terminal" evidence="1">
    <location>
        <begin position="1"/>
        <end position="181"/>
    </location>
</feature>
<keyword evidence="4" id="KW-1185">Reference proteome</keyword>
<evidence type="ECO:0000259" key="2">
    <source>
        <dbReference type="Pfam" id="PF25838"/>
    </source>
</evidence>
<feature type="domain" description="D-apionate lactonase TIM barrel" evidence="2">
    <location>
        <begin position="246"/>
        <end position="484"/>
    </location>
</feature>
<sequence>MLRLIDYPIRDANWGTVPTSTVRQDLSADGARFSRRFHTQDGAIEGCFSAEIVPDDAGVRLVAELLLQVQRDCVVNRAGLVVLHPLDGVVGEGLTIRHASGELTETSFPRLISARQPVLDIVGLTHRVDDVVMSIAFEGEIFEMEDQRNWTDASFKTYCRPLALPRPYSLTRGQEVRQKITAILAGGARATTSPASSTCGRQARASVQEAAVMPDILLAHETAISGPPHPQVPTLAAQGILLRADATMLAVEQAPPGPVTLELVIGQDPVEDLHAAACALRQAGLTATRVIALPRGYLQSHQPSGPWPEGPTPAEIVPLVRQIFPDAEVGGGMLTFFPEFNRCPPRPALVDFTTFGTSAIVHAADDMSVSETLEAIPQVIESGRALSGGRPLRLGLMSIGMRSNPYGAAVIANPEGRRLPMAMEDPRQRTPFAAAFAVALGAACARGGVAAFAPAMTAGPLGMADQAGPWPIWHVVAALAALSGEMVLVEGGPATGLVTLRASDPTQSMRRGGLRGLAVNLGPGDVQLEGFAVRIPDRGDWTWIDAPGPAGPLTLPPMTAAILTGERA</sequence>
<gene>
    <name evidence="3" type="ORF">ACFQXB_01120</name>
</gene>
<protein>
    <submittedName>
        <fullName evidence="3">Uncharacterized protein</fullName>
    </submittedName>
</protein>
<dbReference type="RefSeq" id="WP_377397821.1">
    <property type="nucleotide sequence ID" value="NZ_JBHTFQ010000001.1"/>
</dbReference>
<dbReference type="Proteomes" id="UP001596516">
    <property type="component" value="Unassembled WGS sequence"/>
</dbReference>
<dbReference type="Pfam" id="PF25837">
    <property type="entry name" value="Apionate_lact_N"/>
    <property type="match status" value="1"/>
</dbReference>